<evidence type="ECO:0000313" key="4">
    <source>
        <dbReference type="Proteomes" id="UP000317977"/>
    </source>
</evidence>
<sequence precursor="true">MRQLLTLMFLLAMIGFANGQNKTSDDPLITEVETAIVLQTNEFRKEDGLPSVNENANLTETASKFASFMATREKYGHHADGRTPAQRAKASGYKYCVVRENIAYRTNTGEVTAASLIEAFVQGWIDSPPHRENMLADYVTQTGVAVASADGVTYYAVQLFERPKSAAIQLKVTNESDEARTMLITANDSEDSVELPPRAVITMKRCFPTTLKLENSDSEVRLTESSELTITEKGLTR</sequence>
<dbReference type="Gene3D" id="3.40.33.10">
    <property type="entry name" value="CAP"/>
    <property type="match status" value="1"/>
</dbReference>
<gene>
    <name evidence="3" type="ORF">Poly59_28530</name>
</gene>
<dbReference type="SUPFAM" id="SSF55797">
    <property type="entry name" value="PR-1-like"/>
    <property type="match status" value="1"/>
</dbReference>
<evidence type="ECO:0000256" key="1">
    <source>
        <dbReference type="SAM" id="SignalP"/>
    </source>
</evidence>
<protein>
    <submittedName>
        <fullName evidence="3">Cysteine-rich secretory protein family protein</fullName>
    </submittedName>
</protein>
<feature type="signal peptide" evidence="1">
    <location>
        <begin position="1"/>
        <end position="19"/>
    </location>
</feature>
<dbReference type="RefSeq" id="WP_246151631.1">
    <property type="nucleotide sequence ID" value="NZ_SJPX01000003.1"/>
</dbReference>
<dbReference type="InterPro" id="IPR014044">
    <property type="entry name" value="CAP_dom"/>
</dbReference>
<name>A0A5C6EVK9_9BACT</name>
<accession>A0A5C6EVK9</accession>
<evidence type="ECO:0000259" key="2">
    <source>
        <dbReference type="Pfam" id="PF00188"/>
    </source>
</evidence>
<feature type="chain" id="PRO_5022862637" evidence="1">
    <location>
        <begin position="20"/>
        <end position="237"/>
    </location>
</feature>
<dbReference type="Proteomes" id="UP000317977">
    <property type="component" value="Unassembled WGS sequence"/>
</dbReference>
<keyword evidence="4" id="KW-1185">Reference proteome</keyword>
<dbReference type="CDD" id="cd05379">
    <property type="entry name" value="CAP_bacterial"/>
    <property type="match status" value="1"/>
</dbReference>
<reference evidence="3 4" key="1">
    <citation type="submission" date="2019-02" db="EMBL/GenBank/DDBJ databases">
        <title>Deep-cultivation of Planctomycetes and their phenomic and genomic characterization uncovers novel biology.</title>
        <authorList>
            <person name="Wiegand S."/>
            <person name="Jogler M."/>
            <person name="Boedeker C."/>
            <person name="Pinto D."/>
            <person name="Vollmers J."/>
            <person name="Rivas-Marin E."/>
            <person name="Kohn T."/>
            <person name="Peeters S.H."/>
            <person name="Heuer A."/>
            <person name="Rast P."/>
            <person name="Oberbeckmann S."/>
            <person name="Bunk B."/>
            <person name="Jeske O."/>
            <person name="Meyerdierks A."/>
            <person name="Storesund J.E."/>
            <person name="Kallscheuer N."/>
            <person name="Luecker S."/>
            <person name="Lage O.M."/>
            <person name="Pohl T."/>
            <person name="Merkel B.J."/>
            <person name="Hornburger P."/>
            <person name="Mueller R.-W."/>
            <person name="Bruemmer F."/>
            <person name="Labrenz M."/>
            <person name="Spormann A.M."/>
            <person name="Op Den Camp H."/>
            <person name="Overmann J."/>
            <person name="Amann R."/>
            <person name="Jetten M.S.M."/>
            <person name="Mascher T."/>
            <person name="Medema M.H."/>
            <person name="Devos D.P."/>
            <person name="Kaster A.-K."/>
            <person name="Ovreas L."/>
            <person name="Rohde M."/>
            <person name="Galperin M.Y."/>
            <person name="Jogler C."/>
        </authorList>
    </citation>
    <scope>NUCLEOTIDE SEQUENCE [LARGE SCALE GENOMIC DNA]</scope>
    <source>
        <strain evidence="3 4">Poly59</strain>
    </source>
</reference>
<dbReference type="EMBL" id="SJPX01000003">
    <property type="protein sequence ID" value="TWU51261.1"/>
    <property type="molecule type" value="Genomic_DNA"/>
</dbReference>
<evidence type="ECO:0000313" key="3">
    <source>
        <dbReference type="EMBL" id="TWU51261.1"/>
    </source>
</evidence>
<proteinExistence type="predicted"/>
<dbReference type="Pfam" id="PF00188">
    <property type="entry name" value="CAP"/>
    <property type="match status" value="1"/>
</dbReference>
<dbReference type="PANTHER" id="PTHR31157:SF1">
    <property type="entry name" value="SCP DOMAIN-CONTAINING PROTEIN"/>
    <property type="match status" value="1"/>
</dbReference>
<keyword evidence="1" id="KW-0732">Signal</keyword>
<feature type="domain" description="SCP" evidence="2">
    <location>
        <begin position="40"/>
        <end position="160"/>
    </location>
</feature>
<dbReference type="AlphaFoldDB" id="A0A5C6EVK9"/>
<comment type="caution">
    <text evidence="3">The sequence shown here is derived from an EMBL/GenBank/DDBJ whole genome shotgun (WGS) entry which is preliminary data.</text>
</comment>
<organism evidence="3 4">
    <name type="scientific">Rubripirellula reticaptiva</name>
    <dbReference type="NCBI Taxonomy" id="2528013"/>
    <lineage>
        <taxon>Bacteria</taxon>
        <taxon>Pseudomonadati</taxon>
        <taxon>Planctomycetota</taxon>
        <taxon>Planctomycetia</taxon>
        <taxon>Pirellulales</taxon>
        <taxon>Pirellulaceae</taxon>
        <taxon>Rubripirellula</taxon>
    </lineage>
</organism>
<dbReference type="InterPro" id="IPR035940">
    <property type="entry name" value="CAP_sf"/>
</dbReference>
<dbReference type="PANTHER" id="PTHR31157">
    <property type="entry name" value="SCP DOMAIN-CONTAINING PROTEIN"/>
    <property type="match status" value="1"/>
</dbReference>